<protein>
    <submittedName>
        <fullName evidence="1">Uncharacterized protein</fullName>
    </submittedName>
</protein>
<reference evidence="1 2" key="1">
    <citation type="submission" date="2020-02" db="EMBL/GenBank/DDBJ databases">
        <title>Genome sequencing of Aeromonas rivipollensis.</title>
        <authorList>
            <person name="Fono-Tamo Ubani E.K."/>
            <person name="Lekota K.E."/>
        </authorList>
    </citation>
    <scope>NUCLEOTIDE SEQUENCE [LARGE SCALE GENOMIC DNA]</scope>
    <source>
        <strain evidence="1 2">G87</strain>
    </source>
</reference>
<name>A0AAW9YI37_9GAMM</name>
<accession>A0AAW9YI37</accession>
<dbReference type="RefSeq" id="WP_163149009.1">
    <property type="nucleotide sequence ID" value="NZ_JAAIKZ010000028.1"/>
</dbReference>
<dbReference type="EMBL" id="JAAIKZ010000028">
    <property type="protein sequence ID" value="NEX76221.1"/>
    <property type="molecule type" value="Genomic_DNA"/>
</dbReference>
<sequence length="72" mass="8175">MFTQLTQKHVVVLPDQFVYSVDHADKMSLYSMEDARQEGGMGLSDMFLRDWAQGQTARKCTISGQAHQIRAI</sequence>
<gene>
    <name evidence="1" type="ORF">G4911_16010</name>
</gene>
<organism evidence="1 2">
    <name type="scientific">Aeromonas rivipollensis</name>
    <dbReference type="NCBI Taxonomy" id="948519"/>
    <lineage>
        <taxon>Bacteria</taxon>
        <taxon>Pseudomonadati</taxon>
        <taxon>Pseudomonadota</taxon>
        <taxon>Gammaproteobacteria</taxon>
        <taxon>Aeromonadales</taxon>
        <taxon>Aeromonadaceae</taxon>
        <taxon>Aeromonas</taxon>
    </lineage>
</organism>
<proteinExistence type="predicted"/>
<dbReference type="Proteomes" id="UP000480681">
    <property type="component" value="Unassembled WGS sequence"/>
</dbReference>
<evidence type="ECO:0000313" key="1">
    <source>
        <dbReference type="EMBL" id="NEX76221.1"/>
    </source>
</evidence>
<dbReference type="AlphaFoldDB" id="A0AAW9YI37"/>
<evidence type="ECO:0000313" key="2">
    <source>
        <dbReference type="Proteomes" id="UP000480681"/>
    </source>
</evidence>
<comment type="caution">
    <text evidence="1">The sequence shown here is derived from an EMBL/GenBank/DDBJ whole genome shotgun (WGS) entry which is preliminary data.</text>
</comment>